<dbReference type="Proteomes" id="UP001237592">
    <property type="component" value="Unassembled WGS sequence"/>
</dbReference>
<dbReference type="InterPro" id="IPR039552">
    <property type="entry name" value="IS66_C"/>
</dbReference>
<dbReference type="Pfam" id="PF13817">
    <property type="entry name" value="DDE_Tnp_IS66_C"/>
    <property type="match status" value="1"/>
</dbReference>
<dbReference type="Pfam" id="PF03050">
    <property type="entry name" value="DDE_Tnp_IS66"/>
    <property type="match status" value="1"/>
</dbReference>
<protein>
    <submittedName>
        <fullName evidence="3">Transposase domain-containing protein</fullName>
    </submittedName>
</protein>
<evidence type="ECO:0000259" key="1">
    <source>
        <dbReference type="Pfam" id="PF03050"/>
    </source>
</evidence>
<organism evidence="3 4">
    <name type="scientific">Janthinobacterium lividum</name>
    <dbReference type="NCBI Taxonomy" id="29581"/>
    <lineage>
        <taxon>Bacteria</taxon>
        <taxon>Pseudomonadati</taxon>
        <taxon>Pseudomonadota</taxon>
        <taxon>Betaproteobacteria</taxon>
        <taxon>Burkholderiales</taxon>
        <taxon>Oxalobacteraceae</taxon>
        <taxon>Janthinobacterium</taxon>
    </lineage>
</organism>
<dbReference type="InterPro" id="IPR052344">
    <property type="entry name" value="Transposase-related"/>
</dbReference>
<dbReference type="PANTHER" id="PTHR33678">
    <property type="entry name" value="BLL1576 PROTEIN"/>
    <property type="match status" value="1"/>
</dbReference>
<evidence type="ECO:0000259" key="2">
    <source>
        <dbReference type="Pfam" id="PF13817"/>
    </source>
</evidence>
<feature type="domain" description="Transposase IS66 central" evidence="1">
    <location>
        <begin position="2"/>
        <end position="51"/>
    </location>
</feature>
<sequence length="105" mass="12068">MAYALDHSVFISRYVEDGRVAFDNNISEREIKMVVIGRKSWMFADSIDGMRANAIMYSLVTTAKANGLNPYDYLWHVFATLPYLKTAAEVESLLPWNLLHLRDTH</sequence>
<feature type="domain" description="Transposase IS66 C-terminal" evidence="2">
    <location>
        <begin position="58"/>
        <end position="96"/>
    </location>
</feature>
<accession>A0ABU0XT56</accession>
<evidence type="ECO:0000313" key="4">
    <source>
        <dbReference type="Proteomes" id="UP001237592"/>
    </source>
</evidence>
<dbReference type="InterPro" id="IPR004291">
    <property type="entry name" value="Transposase_IS66_central"/>
</dbReference>
<reference evidence="3 4" key="1">
    <citation type="submission" date="2023-08" db="EMBL/GenBank/DDBJ databases">
        <title>Draft genome sequence of Janthinobacterium lividum.</title>
        <authorList>
            <person name="Chun B.H."/>
            <person name="Lee Y."/>
        </authorList>
    </citation>
    <scope>NUCLEOTIDE SEQUENCE [LARGE SCALE GENOMIC DNA]</scope>
    <source>
        <strain evidence="3 4">AMJK</strain>
    </source>
</reference>
<evidence type="ECO:0000313" key="3">
    <source>
        <dbReference type="EMBL" id="MDQ4626707.1"/>
    </source>
</evidence>
<proteinExistence type="predicted"/>
<keyword evidence="4" id="KW-1185">Reference proteome</keyword>
<dbReference type="EMBL" id="JAVFKP010000002">
    <property type="protein sequence ID" value="MDQ4626707.1"/>
    <property type="molecule type" value="Genomic_DNA"/>
</dbReference>
<gene>
    <name evidence="3" type="ORF">RB624_12495</name>
</gene>
<dbReference type="RefSeq" id="WP_305049424.1">
    <property type="nucleotide sequence ID" value="NZ_JAVFKP010000002.1"/>
</dbReference>
<name>A0ABU0XT56_9BURK</name>
<comment type="caution">
    <text evidence="3">The sequence shown here is derived from an EMBL/GenBank/DDBJ whole genome shotgun (WGS) entry which is preliminary data.</text>
</comment>